<dbReference type="Pfam" id="PF13307">
    <property type="entry name" value="Helicase_C_2"/>
    <property type="match status" value="1"/>
</dbReference>
<gene>
    <name evidence="12" type="ORF">CYCCA115_LOCUS22192</name>
</gene>
<keyword evidence="13" id="KW-1185">Reference proteome</keyword>
<keyword evidence="5" id="KW-0067">ATP-binding</keyword>
<name>A0AAD2G9D8_9STRA</name>
<dbReference type="GO" id="GO:0003678">
    <property type="term" value="F:DNA helicase activity"/>
    <property type="evidence" value="ECO:0007669"/>
    <property type="project" value="InterPro"/>
</dbReference>
<dbReference type="PROSITE" id="PS50106">
    <property type="entry name" value="PDZ"/>
    <property type="match status" value="1"/>
</dbReference>
<dbReference type="SUPFAM" id="SSF50156">
    <property type="entry name" value="PDZ domain-like"/>
    <property type="match status" value="1"/>
</dbReference>
<organism evidence="12 13">
    <name type="scientific">Cylindrotheca closterium</name>
    <dbReference type="NCBI Taxonomy" id="2856"/>
    <lineage>
        <taxon>Eukaryota</taxon>
        <taxon>Sar</taxon>
        <taxon>Stramenopiles</taxon>
        <taxon>Ochrophyta</taxon>
        <taxon>Bacillariophyta</taxon>
        <taxon>Bacillariophyceae</taxon>
        <taxon>Bacillariophycidae</taxon>
        <taxon>Bacillariales</taxon>
        <taxon>Bacillariaceae</taxon>
        <taxon>Cylindrotheca</taxon>
    </lineage>
</organism>
<dbReference type="InterPro" id="IPR010614">
    <property type="entry name" value="RAD3-like_helicase_DEAD"/>
</dbReference>
<evidence type="ECO:0000256" key="8">
    <source>
        <dbReference type="ARBA" id="ARBA00023235"/>
    </source>
</evidence>
<feature type="domain" description="Helicase ATP-binding" evidence="11">
    <location>
        <begin position="285"/>
        <end position="742"/>
    </location>
</feature>
<dbReference type="PROSITE" id="PS51193">
    <property type="entry name" value="HELICASE_ATP_BIND_2"/>
    <property type="match status" value="1"/>
</dbReference>
<evidence type="ECO:0000259" key="10">
    <source>
        <dbReference type="PROSITE" id="PS50106"/>
    </source>
</evidence>
<dbReference type="Gene3D" id="2.30.42.10">
    <property type="match status" value="1"/>
</dbReference>
<sequence length="1411" mass="158419">MKNAETHEGSTDSSNGKRQLKNGNGAKGSSVKRQAVPPPNDQVVIIDEDENDIGNPNDDNDAMEVEVITPPRAVATAAAIDLLSESPMVVSQNTTNPNIIYPHARKDCGLHPYDSDPMKMCDKCFCVICNTPAKDCKNWEHHCRLQSVPKKKKASKDEQGNNSDAARDIIDLIQMSHAPSNHLRQGNRRLLERRQQDQSDEVVQSRQGERYHQEQHDDGESHLDTYGRRRREKGASDMRITEVLAEQLSHAVKMTDSDDILRISELSMDGDIGQLKLQNSFFVEGVKIGWPFPAILPPQRQMALHIIRALKRKLHVVIESPTGTGKSAAILCSVLGWQRYHAKMQKEASTPESNDDVDMIIESTKAKSAPKIIYCSRTHSQVAQMVASLKKTPYRPRMTLLGSRDRLCINQDVVGKKGINVTAACQERKRETDRRRKQLIVQSLSRYDDDRPYIPHTREEEQLHNTENGDDDEQETRGNARQEKPICSHYMNLTNRKNMSAMQSRYIWNTHRIATCSVGGEASKLGVHDIEDLVAFGKNPNLEKGIALYREDGKGSFGILLSSREGGGCIVNSLRNGTPAAETRSLRAGDWIVAVNGEDSMWTNVDQMVERIMTVTEDPLILDVMRDYENKEVNQRDTSMVASYSEESACPYYMSRALKSHADLIFAPYNYILDASIRKSMQISLKDSIVVLDEAHNVEDTLKESGSGDFRELDLCQMMNSLLVVIHQRIREEDDFLCIEMEGGVGTSKQMSYPEVAHELLLFIERLVSYMRNERLRFESSPGFEKIRAEHKKRSLPDDHEVEVKYSGPSGYGIQGKTVGCASMLEELQATKLKCEVLLRQAEVLESHLTSKAMEANSESNSALLEVLGLFQKFAIASRSPEHFYLALTMKPNGNMDYATGMDEEEYKALMEQQKWRRKPRRLPHAFPSTEAHPNVPRSACWHEPCTTKNERGYLVPGRQPVFHGAFCDGGIPQWECHLVLRLLSPGVMLEDLREKCHSVILASGSLAPIPSLCSELGLYPPKEKPLSQSPNSSSPTKLSQGSSDQLPSAVNDSKIKDSEIPLKNGRLQVRPKPLEANHVVNLQKQLFAVSIGHFPDGSPLTVNYNNYKNPSYFPRLGEAIATLIEAIPRGGVLVFLPSYSFLNKCINCWNPTGFNFMRNQFKSPEIWGRLLCSKGKVIVEPTGNQEKFEEAKAEYAEQIKQTGNCILLAVFRGKMSEGISFNDDNARCVICVGLPFPSFADRAIKAKRCYNDEQRRINKNTSLLPGEEWYSQQAYRALAQALGRCIRHGADYGVVVMMDSRHCDDGSPNDGICRAQKNLPKWMRHHMRTLTMHQSRGVGGNPVVGGYQGLCRELASFFQQAPAQSEAVKKKWKLDLEKAKQRSTQSMSQQSFNGQTGNWSSTAAAKKEMT</sequence>
<dbReference type="GO" id="GO:0005634">
    <property type="term" value="C:nucleus"/>
    <property type="evidence" value="ECO:0007669"/>
    <property type="project" value="TreeGrafter"/>
</dbReference>
<protein>
    <recommendedName>
        <fullName evidence="14">DNA helicase</fullName>
    </recommendedName>
</protein>
<feature type="compositionally biased region" description="Basic and acidic residues" evidence="9">
    <location>
        <begin position="448"/>
        <end position="464"/>
    </location>
</feature>
<dbReference type="GO" id="GO:1990918">
    <property type="term" value="P:double-strand break repair involved in meiotic recombination"/>
    <property type="evidence" value="ECO:0007669"/>
    <property type="project" value="TreeGrafter"/>
</dbReference>
<evidence type="ECO:0000256" key="5">
    <source>
        <dbReference type="ARBA" id="ARBA00022840"/>
    </source>
</evidence>
<dbReference type="GO" id="GO:0046872">
    <property type="term" value="F:metal ion binding"/>
    <property type="evidence" value="ECO:0007669"/>
    <property type="project" value="UniProtKB-KW"/>
</dbReference>
<evidence type="ECO:0000256" key="4">
    <source>
        <dbReference type="ARBA" id="ARBA00022806"/>
    </source>
</evidence>
<dbReference type="InterPro" id="IPR045028">
    <property type="entry name" value="DinG/Rad3-like"/>
</dbReference>
<keyword evidence="7" id="KW-0411">Iron-sulfur</keyword>
<feature type="compositionally biased region" description="Basic and acidic residues" evidence="9">
    <location>
        <begin position="207"/>
        <end position="238"/>
    </location>
</feature>
<evidence type="ECO:0000256" key="2">
    <source>
        <dbReference type="ARBA" id="ARBA00022741"/>
    </source>
</evidence>
<dbReference type="GO" id="GO:0005524">
    <property type="term" value="F:ATP binding"/>
    <property type="evidence" value="ECO:0007669"/>
    <property type="project" value="UniProtKB-KW"/>
</dbReference>
<dbReference type="SMART" id="SM00488">
    <property type="entry name" value="DEXDc2"/>
    <property type="match status" value="1"/>
</dbReference>
<dbReference type="GO" id="GO:0003677">
    <property type="term" value="F:DNA binding"/>
    <property type="evidence" value="ECO:0007669"/>
    <property type="project" value="InterPro"/>
</dbReference>
<proteinExistence type="predicted"/>
<feature type="compositionally biased region" description="Polar residues" evidence="9">
    <location>
        <begin position="1027"/>
        <end position="1051"/>
    </location>
</feature>
<evidence type="ECO:0000313" key="13">
    <source>
        <dbReference type="Proteomes" id="UP001295423"/>
    </source>
</evidence>
<dbReference type="GO" id="GO:0051536">
    <property type="term" value="F:iron-sulfur cluster binding"/>
    <property type="evidence" value="ECO:0007669"/>
    <property type="project" value="UniProtKB-KW"/>
</dbReference>
<feature type="region of interest" description="Disordered" evidence="9">
    <location>
        <begin position="1"/>
        <end position="41"/>
    </location>
</feature>
<comment type="caution">
    <text evidence="12">The sequence shown here is derived from an EMBL/GenBank/DDBJ whole genome shotgun (WGS) entry which is preliminary data.</text>
</comment>
<accession>A0AAD2G9D8</accession>
<keyword evidence="8" id="KW-0413">Isomerase</keyword>
<evidence type="ECO:0000256" key="3">
    <source>
        <dbReference type="ARBA" id="ARBA00022801"/>
    </source>
</evidence>
<feature type="region of interest" description="Disordered" evidence="9">
    <location>
        <begin position="448"/>
        <end position="483"/>
    </location>
</feature>
<dbReference type="Proteomes" id="UP001295423">
    <property type="component" value="Unassembled WGS sequence"/>
</dbReference>
<evidence type="ECO:0008006" key="14">
    <source>
        <dbReference type="Google" id="ProtNLM"/>
    </source>
</evidence>
<dbReference type="Pfam" id="PF00595">
    <property type="entry name" value="PDZ"/>
    <property type="match status" value="1"/>
</dbReference>
<feature type="compositionally biased region" description="Basic and acidic residues" evidence="9">
    <location>
        <begin position="1"/>
        <end position="10"/>
    </location>
</feature>
<dbReference type="Gene3D" id="3.40.50.300">
    <property type="entry name" value="P-loop containing nucleotide triphosphate hydrolases"/>
    <property type="match status" value="2"/>
</dbReference>
<dbReference type="InterPro" id="IPR014013">
    <property type="entry name" value="Helic_SF1/SF2_ATP-bd_DinG/Rad3"/>
</dbReference>
<reference evidence="12" key="1">
    <citation type="submission" date="2023-08" db="EMBL/GenBank/DDBJ databases">
        <authorList>
            <person name="Audoor S."/>
            <person name="Bilcke G."/>
        </authorList>
    </citation>
    <scope>NUCLEOTIDE SEQUENCE</scope>
</reference>
<evidence type="ECO:0000256" key="9">
    <source>
        <dbReference type="SAM" id="MobiDB-lite"/>
    </source>
</evidence>
<keyword evidence="4" id="KW-0347">Helicase</keyword>
<evidence type="ECO:0000313" key="12">
    <source>
        <dbReference type="EMBL" id="CAJ1966607.1"/>
    </source>
</evidence>
<dbReference type="PANTHER" id="PTHR11472">
    <property type="entry name" value="DNA REPAIR DEAD HELICASE RAD3/XP-D SUBFAMILY MEMBER"/>
    <property type="match status" value="1"/>
</dbReference>
<dbReference type="Pfam" id="PF06733">
    <property type="entry name" value="DEAD_2"/>
    <property type="match status" value="2"/>
</dbReference>
<dbReference type="CDD" id="cd18788">
    <property type="entry name" value="SF2_C_XPD"/>
    <property type="match status" value="1"/>
</dbReference>
<evidence type="ECO:0000256" key="7">
    <source>
        <dbReference type="ARBA" id="ARBA00023014"/>
    </source>
</evidence>
<feature type="region of interest" description="Disordered" evidence="9">
    <location>
        <begin position="193"/>
        <end position="238"/>
    </location>
</feature>
<feature type="region of interest" description="Disordered" evidence="9">
    <location>
        <begin position="1021"/>
        <end position="1051"/>
    </location>
</feature>
<evidence type="ECO:0000256" key="6">
    <source>
        <dbReference type="ARBA" id="ARBA00023004"/>
    </source>
</evidence>
<dbReference type="EMBL" id="CAKOGP040002302">
    <property type="protein sequence ID" value="CAJ1966607.1"/>
    <property type="molecule type" value="Genomic_DNA"/>
</dbReference>
<evidence type="ECO:0000259" key="11">
    <source>
        <dbReference type="PROSITE" id="PS51193"/>
    </source>
</evidence>
<dbReference type="InterPro" id="IPR006555">
    <property type="entry name" value="ATP-dep_Helicase_C"/>
</dbReference>
<dbReference type="SMART" id="SM00491">
    <property type="entry name" value="HELICc2"/>
    <property type="match status" value="1"/>
</dbReference>
<feature type="compositionally biased region" description="Polar residues" evidence="9">
    <location>
        <begin position="1383"/>
        <end position="1404"/>
    </location>
</feature>
<dbReference type="GO" id="GO:0016818">
    <property type="term" value="F:hydrolase activity, acting on acid anhydrides, in phosphorus-containing anhydrides"/>
    <property type="evidence" value="ECO:0007669"/>
    <property type="project" value="InterPro"/>
</dbReference>
<keyword evidence="6" id="KW-0408">Iron</keyword>
<dbReference type="GO" id="GO:0006289">
    <property type="term" value="P:nucleotide-excision repair"/>
    <property type="evidence" value="ECO:0007669"/>
    <property type="project" value="TreeGrafter"/>
</dbReference>
<dbReference type="SUPFAM" id="SSF52540">
    <property type="entry name" value="P-loop containing nucleoside triphosphate hydrolases"/>
    <property type="match status" value="1"/>
</dbReference>
<dbReference type="PANTHER" id="PTHR11472:SF47">
    <property type="entry name" value="FANCONI ANEMIA GROUP J PROTEIN"/>
    <property type="match status" value="1"/>
</dbReference>
<dbReference type="InterPro" id="IPR006554">
    <property type="entry name" value="Helicase-like_DEXD_c2"/>
</dbReference>
<dbReference type="InterPro" id="IPR036034">
    <property type="entry name" value="PDZ_sf"/>
</dbReference>
<keyword evidence="2" id="KW-0547">Nucleotide-binding</keyword>
<dbReference type="SMART" id="SM00228">
    <property type="entry name" value="PDZ"/>
    <property type="match status" value="1"/>
</dbReference>
<dbReference type="InterPro" id="IPR001478">
    <property type="entry name" value="PDZ"/>
</dbReference>
<dbReference type="InterPro" id="IPR027417">
    <property type="entry name" value="P-loop_NTPase"/>
</dbReference>
<feature type="domain" description="PDZ" evidence="10">
    <location>
        <begin position="545"/>
        <end position="628"/>
    </location>
</feature>
<keyword evidence="3" id="KW-0378">Hydrolase</keyword>
<feature type="region of interest" description="Disordered" evidence="9">
    <location>
        <begin position="1379"/>
        <end position="1411"/>
    </location>
</feature>
<evidence type="ECO:0000256" key="1">
    <source>
        <dbReference type="ARBA" id="ARBA00022723"/>
    </source>
</evidence>
<keyword evidence="1" id="KW-0479">Metal-binding</keyword>